<comment type="subcellular location">
    <subcellularLocation>
        <location evidence="2">Cytoplasm</location>
    </subcellularLocation>
    <subcellularLocation>
        <location evidence="1">Nucleus</location>
    </subcellularLocation>
</comment>
<evidence type="ECO:0000313" key="12">
    <source>
        <dbReference type="EMBL" id="KAL3383761.1"/>
    </source>
</evidence>
<dbReference type="InterPro" id="IPR000504">
    <property type="entry name" value="RRM_dom"/>
</dbReference>
<evidence type="ECO:0000256" key="7">
    <source>
        <dbReference type="ARBA" id="ARBA00023187"/>
    </source>
</evidence>
<keyword evidence="7" id="KW-0508">mRNA splicing</keyword>
<feature type="compositionally biased region" description="Low complexity" evidence="10">
    <location>
        <begin position="357"/>
        <end position="373"/>
    </location>
</feature>
<evidence type="ECO:0000256" key="5">
    <source>
        <dbReference type="ARBA" id="ARBA00022782"/>
    </source>
</evidence>
<evidence type="ECO:0000256" key="6">
    <source>
        <dbReference type="ARBA" id="ARBA00022884"/>
    </source>
</evidence>
<gene>
    <name evidence="12" type="ORF">TKK_020422</name>
</gene>
<evidence type="ECO:0000259" key="11">
    <source>
        <dbReference type="PROSITE" id="PS50102"/>
    </source>
</evidence>
<dbReference type="Proteomes" id="UP001627154">
    <property type="component" value="Unassembled WGS sequence"/>
</dbReference>
<dbReference type="GO" id="GO:0030154">
    <property type="term" value="P:cell differentiation"/>
    <property type="evidence" value="ECO:0007669"/>
    <property type="project" value="UniProtKB-KW"/>
</dbReference>
<keyword evidence="3" id="KW-0963">Cytoplasm</keyword>
<evidence type="ECO:0000256" key="4">
    <source>
        <dbReference type="ARBA" id="ARBA00022664"/>
    </source>
</evidence>
<dbReference type="InterPro" id="IPR035979">
    <property type="entry name" value="RBD_domain_sf"/>
</dbReference>
<dbReference type="GO" id="GO:0003723">
    <property type="term" value="F:RNA binding"/>
    <property type="evidence" value="ECO:0007669"/>
    <property type="project" value="UniProtKB-UniRule"/>
</dbReference>
<organism evidence="12 13">
    <name type="scientific">Trichogramma kaykai</name>
    <dbReference type="NCBI Taxonomy" id="54128"/>
    <lineage>
        <taxon>Eukaryota</taxon>
        <taxon>Metazoa</taxon>
        <taxon>Ecdysozoa</taxon>
        <taxon>Arthropoda</taxon>
        <taxon>Hexapoda</taxon>
        <taxon>Insecta</taxon>
        <taxon>Pterygota</taxon>
        <taxon>Neoptera</taxon>
        <taxon>Endopterygota</taxon>
        <taxon>Hymenoptera</taxon>
        <taxon>Apocrita</taxon>
        <taxon>Proctotrupomorpha</taxon>
        <taxon>Chalcidoidea</taxon>
        <taxon>Trichogrammatidae</taxon>
        <taxon>Trichogramma</taxon>
    </lineage>
</organism>
<keyword evidence="13" id="KW-1185">Reference proteome</keyword>
<dbReference type="Gene3D" id="3.30.70.330">
    <property type="match status" value="1"/>
</dbReference>
<evidence type="ECO:0000256" key="1">
    <source>
        <dbReference type="ARBA" id="ARBA00004123"/>
    </source>
</evidence>
<keyword evidence="8" id="KW-0539">Nucleus</keyword>
<reference evidence="12 13" key="1">
    <citation type="journal article" date="2024" name="bioRxiv">
        <title>A reference genome for Trichogramma kaykai: A tiny desert-dwelling parasitoid wasp with competing sex-ratio distorters.</title>
        <authorList>
            <person name="Culotta J."/>
            <person name="Lindsey A.R."/>
        </authorList>
    </citation>
    <scope>NUCLEOTIDE SEQUENCE [LARGE SCALE GENOMIC DNA]</scope>
    <source>
        <strain evidence="12 13">KSX58</strain>
    </source>
</reference>
<dbReference type="GO" id="GO:0006397">
    <property type="term" value="P:mRNA processing"/>
    <property type="evidence" value="ECO:0007669"/>
    <property type="project" value="UniProtKB-KW"/>
</dbReference>
<dbReference type="GO" id="GO:0008380">
    <property type="term" value="P:RNA splicing"/>
    <property type="evidence" value="ECO:0007669"/>
    <property type="project" value="UniProtKB-KW"/>
</dbReference>
<feature type="region of interest" description="Disordered" evidence="10">
    <location>
        <begin position="434"/>
        <end position="464"/>
    </location>
</feature>
<dbReference type="InterPro" id="IPR012677">
    <property type="entry name" value="Nucleotide-bd_a/b_plait_sf"/>
</dbReference>
<proteinExistence type="predicted"/>
<name>A0ABD2VTB3_9HYME</name>
<dbReference type="SUPFAM" id="SSF81995">
    <property type="entry name" value="beta-sandwich domain of Sec23/24"/>
    <property type="match status" value="1"/>
</dbReference>
<dbReference type="PANTHER" id="PTHR48024:SF56">
    <property type="entry name" value="HETEROGENEOUS NUCLEAR RIBONUCLEOPROTEIN A0"/>
    <property type="match status" value="1"/>
</dbReference>
<keyword evidence="6 9" id="KW-0694">RNA-binding</keyword>
<evidence type="ECO:0000256" key="8">
    <source>
        <dbReference type="ARBA" id="ARBA00023242"/>
    </source>
</evidence>
<dbReference type="SMART" id="SM00360">
    <property type="entry name" value="RRM"/>
    <property type="match status" value="1"/>
</dbReference>
<feature type="region of interest" description="Disordered" evidence="10">
    <location>
        <begin position="339"/>
        <end position="389"/>
    </location>
</feature>
<evidence type="ECO:0000313" key="13">
    <source>
        <dbReference type="Proteomes" id="UP001627154"/>
    </source>
</evidence>
<dbReference type="InterPro" id="IPR050886">
    <property type="entry name" value="RNA-binding_reg"/>
</dbReference>
<evidence type="ECO:0000256" key="3">
    <source>
        <dbReference type="ARBA" id="ARBA00022490"/>
    </source>
</evidence>
<dbReference type="SUPFAM" id="SSF54928">
    <property type="entry name" value="RNA-binding domain, RBD"/>
    <property type="match status" value="1"/>
</dbReference>
<dbReference type="CDD" id="cd12384">
    <property type="entry name" value="RRM_RBM24_RBM38_like"/>
    <property type="match status" value="1"/>
</dbReference>
<evidence type="ECO:0000256" key="10">
    <source>
        <dbReference type="SAM" id="MobiDB-lite"/>
    </source>
</evidence>
<dbReference type="AlphaFoldDB" id="A0ABD2VTB3"/>
<keyword evidence="4" id="KW-0507">mRNA processing</keyword>
<sequence>MPATLASAAELEAANQQRVACLAAALYPGNLAAAAAAAAPAQAVAAAAAAAAVAAQQQQQQSSTASQNGHQQQLAAARANATEISSELLRMLMPGAAGLAGPGGVPGAGGGPNHNDLMAGLGAVAGDTPQPKDTTWTKLFVGGLPYHTTDKSLREHFTVYGDIEEAVVITDRQTGKSRGYGFVIMGDRPAAERACKDANPIIDGRKANVNLAILGAKPRGNLQAGESSLIPFPFSAGIRAGYPAVLPGQYGVPPGYMYQSPYLATAAPGALVQLPGQQLNHAAAIAAAAASQFYDFQSAAAAAASAYPAGAYNFAEAYPYTTAAAAGMSGLKIASKAPAIMHTGPPLPTHHQHHHQQQQQQQKQQQQQQQQQHSSPQTNGSPVQFGGPHLMEQTMLPQFMPSMLRGNGSPSAPSLPLYQRGLLLPTCILNLPLDEPSDQVSSDDASTGRYPSEYGATSRSSFSQLCTDDSCDSYSSPDWSYYQTRCPVCIEGIHSDDDNSSSDLGWSSIVHRSSDSSSDSSSELSRTERTRFDTYSQCSTLRLGSESDKNQIAVTISEPVADSRSRAPSPSVTVDSFDFYYERKRNACLKWFFVTNAASYVPYTAYTALPGAAGIPAAATAAGAFPGLPYQAAPQEARLP</sequence>
<feature type="compositionally biased region" description="Polar residues" evidence="10">
    <location>
        <begin position="455"/>
        <end position="464"/>
    </location>
</feature>
<dbReference type="EMBL" id="JBJJXI010000182">
    <property type="protein sequence ID" value="KAL3383761.1"/>
    <property type="molecule type" value="Genomic_DNA"/>
</dbReference>
<evidence type="ECO:0000256" key="9">
    <source>
        <dbReference type="PROSITE-ProRule" id="PRU00176"/>
    </source>
</evidence>
<dbReference type="Pfam" id="PF00076">
    <property type="entry name" value="RRM_1"/>
    <property type="match status" value="1"/>
</dbReference>
<dbReference type="GO" id="GO:0005634">
    <property type="term" value="C:nucleus"/>
    <property type="evidence" value="ECO:0007669"/>
    <property type="project" value="UniProtKB-SubCell"/>
</dbReference>
<dbReference type="GO" id="GO:0005737">
    <property type="term" value="C:cytoplasm"/>
    <property type="evidence" value="ECO:0007669"/>
    <property type="project" value="UniProtKB-SubCell"/>
</dbReference>
<evidence type="ECO:0000256" key="2">
    <source>
        <dbReference type="ARBA" id="ARBA00004496"/>
    </source>
</evidence>
<dbReference type="PROSITE" id="PS50102">
    <property type="entry name" value="RRM"/>
    <property type="match status" value="1"/>
</dbReference>
<dbReference type="PANTHER" id="PTHR48024">
    <property type="entry name" value="GEO13361P1-RELATED"/>
    <property type="match status" value="1"/>
</dbReference>
<dbReference type="FunFam" id="3.30.70.330:FF:000077">
    <property type="entry name" value="RNA-binding motif protein 24"/>
    <property type="match status" value="1"/>
</dbReference>
<feature type="domain" description="RRM" evidence="11">
    <location>
        <begin position="137"/>
        <end position="214"/>
    </location>
</feature>
<keyword evidence="5" id="KW-0221">Differentiation</keyword>
<protein>
    <recommendedName>
        <fullName evidence="11">RRM domain-containing protein</fullName>
    </recommendedName>
</protein>
<comment type="caution">
    <text evidence="12">The sequence shown here is derived from an EMBL/GenBank/DDBJ whole genome shotgun (WGS) entry which is preliminary data.</text>
</comment>
<accession>A0ABD2VTB3</accession>